<evidence type="ECO:0000313" key="3">
    <source>
        <dbReference type="RefSeq" id="XP_041436122.1"/>
    </source>
</evidence>
<name>A0A8J1M350_XENLA</name>
<feature type="region of interest" description="Disordered" evidence="1">
    <location>
        <begin position="1"/>
        <end position="82"/>
    </location>
</feature>
<dbReference type="Proteomes" id="UP000186698">
    <property type="component" value="Chromosome 1S"/>
</dbReference>
<proteinExistence type="predicted"/>
<dbReference type="GeneID" id="121399448"/>
<dbReference type="CTD" id="121399448"/>
<feature type="compositionally biased region" description="Basic and acidic residues" evidence="1">
    <location>
        <begin position="72"/>
        <end position="82"/>
    </location>
</feature>
<dbReference type="AlphaFoldDB" id="A0A8J1M350"/>
<feature type="compositionally biased region" description="Basic residues" evidence="1">
    <location>
        <begin position="10"/>
        <end position="19"/>
    </location>
</feature>
<dbReference type="KEGG" id="xla:121399448"/>
<keyword evidence="2" id="KW-1185">Reference proteome</keyword>
<sequence length="82" mass="9859">MKKTTPEKNKKQRQKRMKKTVLEKNEEATREKKKEAAMEGKELLTKEDEGHLAKFKGITREGARERKRQTHQYRDKQTFNEL</sequence>
<evidence type="ECO:0000313" key="2">
    <source>
        <dbReference type="Proteomes" id="UP000186698"/>
    </source>
</evidence>
<feature type="compositionally biased region" description="Basic and acidic residues" evidence="1">
    <location>
        <begin position="20"/>
        <end position="64"/>
    </location>
</feature>
<organism evidence="2 3">
    <name type="scientific">Xenopus laevis</name>
    <name type="common">African clawed frog</name>
    <dbReference type="NCBI Taxonomy" id="8355"/>
    <lineage>
        <taxon>Eukaryota</taxon>
        <taxon>Metazoa</taxon>
        <taxon>Chordata</taxon>
        <taxon>Craniata</taxon>
        <taxon>Vertebrata</taxon>
        <taxon>Euteleostomi</taxon>
        <taxon>Amphibia</taxon>
        <taxon>Batrachia</taxon>
        <taxon>Anura</taxon>
        <taxon>Pipoidea</taxon>
        <taxon>Pipidae</taxon>
        <taxon>Xenopodinae</taxon>
        <taxon>Xenopus</taxon>
        <taxon>Xenopus</taxon>
    </lineage>
</organism>
<evidence type="ECO:0000256" key="1">
    <source>
        <dbReference type="SAM" id="MobiDB-lite"/>
    </source>
</evidence>
<reference evidence="3" key="1">
    <citation type="submission" date="2025-08" db="UniProtKB">
        <authorList>
            <consortium name="RefSeq"/>
        </authorList>
    </citation>
    <scope>IDENTIFICATION</scope>
    <source>
        <strain evidence="3">J_2021</strain>
        <tissue evidence="3">Erythrocytes</tissue>
    </source>
</reference>
<gene>
    <name evidence="3" type="primary">LOC121399448</name>
</gene>
<protein>
    <submittedName>
        <fullName evidence="3">Uncharacterized protein</fullName>
    </submittedName>
</protein>
<dbReference type="RefSeq" id="XP_041436122.1">
    <property type="nucleotide sequence ID" value="XM_041580188.1"/>
</dbReference>
<accession>A0A8J1M350</accession>